<dbReference type="Gene3D" id="3.20.20.150">
    <property type="entry name" value="Divalent-metal-dependent TIM barrel enzymes"/>
    <property type="match status" value="1"/>
</dbReference>
<dbReference type="RefSeq" id="WP_084447306.1">
    <property type="nucleotide sequence ID" value="NZ_FWWW01000091.1"/>
</dbReference>
<keyword evidence="2" id="KW-1185">Reference proteome</keyword>
<protein>
    <recommendedName>
        <fullName evidence="3">Xylose isomerase domain protein TIM barrel</fullName>
    </recommendedName>
</protein>
<accession>A0A1W1W381</accession>
<dbReference type="AlphaFoldDB" id="A0A1W1W381"/>
<proteinExistence type="predicted"/>
<dbReference type="EMBL" id="FWWW01000091">
    <property type="protein sequence ID" value="SMB99554.1"/>
    <property type="molecule type" value="Genomic_DNA"/>
</dbReference>
<dbReference type="OrthoDB" id="9785907at2"/>
<dbReference type="Proteomes" id="UP000192266">
    <property type="component" value="Unassembled WGS sequence"/>
</dbReference>
<sequence>MIVGPGLHLMYCTNIHPGETWAAVFASLQTHVLPIKARLSPDAPFAIGLRLSDVASRELEKAGQLAEFKAWLDRHELYVPLINGFPYGSFHREVVKDDVHRPDWTTPERLAYTARLARLLAALLPQHLEGGISTSPLSYKPWLAGRPAHPVLQRSTQHLAELVAELVELRQATGRLIHLDIEPEPDGLLETSAEFVAYYTMYLLPQVGSHLEHRLGLTPQAAAQAVRDHVQLCYDVCHFALTYEEPAAVLANLEAAGIGVGRMQISAALKADLPARPAERQTLAEEFAAFAESTYLHQVVARNEDGSLTHYPDLPAALPHIADEQVREWRSHFHVPVFLARYQRLQSTQAEIEQVLHLLATRPFTRYLEVETYTWEVLPEAIKQDLGTSIERELRWVQSQLQPLLEAVRP</sequence>
<gene>
    <name evidence="1" type="ORF">SAMN00120144_0259</name>
</gene>
<dbReference type="NCBIfam" id="NF035939">
    <property type="entry name" value="TIM_EboE"/>
    <property type="match status" value="1"/>
</dbReference>
<evidence type="ECO:0000313" key="1">
    <source>
        <dbReference type="EMBL" id="SMB99554.1"/>
    </source>
</evidence>
<dbReference type="SUPFAM" id="SSF51658">
    <property type="entry name" value="Xylose isomerase-like"/>
    <property type="match status" value="1"/>
</dbReference>
<evidence type="ECO:0008006" key="3">
    <source>
        <dbReference type="Google" id="ProtNLM"/>
    </source>
</evidence>
<reference evidence="1 2" key="1">
    <citation type="submission" date="2017-04" db="EMBL/GenBank/DDBJ databases">
        <authorList>
            <person name="Afonso C.L."/>
            <person name="Miller P.J."/>
            <person name="Scott M.A."/>
            <person name="Spackman E."/>
            <person name="Goraichik I."/>
            <person name="Dimitrov K.M."/>
            <person name="Suarez D.L."/>
            <person name="Swayne D.E."/>
        </authorList>
    </citation>
    <scope>NUCLEOTIDE SEQUENCE [LARGE SCALE GENOMIC DNA]</scope>
    <source>
        <strain evidence="1 2">DSM 11622</strain>
    </source>
</reference>
<dbReference type="InterPro" id="IPR036237">
    <property type="entry name" value="Xyl_isomerase-like_sf"/>
</dbReference>
<name>A0A1W1W381_9BACT</name>
<organism evidence="1 2">
    <name type="scientific">Hymenobacter roseosalivarius DSM 11622</name>
    <dbReference type="NCBI Taxonomy" id="645990"/>
    <lineage>
        <taxon>Bacteria</taxon>
        <taxon>Pseudomonadati</taxon>
        <taxon>Bacteroidota</taxon>
        <taxon>Cytophagia</taxon>
        <taxon>Cytophagales</taxon>
        <taxon>Hymenobacteraceae</taxon>
        <taxon>Hymenobacter</taxon>
    </lineage>
</organism>
<evidence type="ECO:0000313" key="2">
    <source>
        <dbReference type="Proteomes" id="UP000192266"/>
    </source>
</evidence>
<dbReference type="STRING" id="645990.SAMN00120144_0259"/>